<dbReference type="Pfam" id="PF14497">
    <property type="entry name" value="GST_C_3"/>
    <property type="match status" value="1"/>
</dbReference>
<comment type="catalytic activity">
    <reaction evidence="5">
        <text>RX + glutathione = an S-substituted glutathione + a halide anion + H(+)</text>
        <dbReference type="Rhea" id="RHEA:16437"/>
        <dbReference type="ChEBI" id="CHEBI:15378"/>
        <dbReference type="ChEBI" id="CHEBI:16042"/>
        <dbReference type="ChEBI" id="CHEBI:17792"/>
        <dbReference type="ChEBI" id="CHEBI:57925"/>
        <dbReference type="ChEBI" id="CHEBI:90779"/>
        <dbReference type="EC" id="2.5.1.18"/>
    </reaction>
</comment>
<dbReference type="GO" id="GO:0004364">
    <property type="term" value="F:glutathione transferase activity"/>
    <property type="evidence" value="ECO:0007669"/>
    <property type="project" value="UniProtKB-EC"/>
</dbReference>
<evidence type="ECO:0000256" key="2">
    <source>
        <dbReference type="ARBA" id="ARBA00005861"/>
    </source>
</evidence>
<comment type="similarity">
    <text evidence="2">Belongs to the GST superfamily. Mu family.</text>
</comment>
<dbReference type="PROSITE" id="PS50404">
    <property type="entry name" value="GST_NTER"/>
    <property type="match status" value="1"/>
</dbReference>
<evidence type="ECO:0000313" key="8">
    <source>
        <dbReference type="EMBL" id="CAD8661297.1"/>
    </source>
</evidence>
<dbReference type="EC" id="2.5.1.18" evidence="3"/>
<organism evidence="8">
    <name type="scientific">Cryptomonas curvata</name>
    <dbReference type="NCBI Taxonomy" id="233186"/>
    <lineage>
        <taxon>Eukaryota</taxon>
        <taxon>Cryptophyceae</taxon>
        <taxon>Cryptomonadales</taxon>
        <taxon>Cryptomonadaceae</taxon>
        <taxon>Cryptomonas</taxon>
    </lineage>
</organism>
<dbReference type="Gene3D" id="3.40.30.10">
    <property type="entry name" value="Glutaredoxin"/>
    <property type="match status" value="1"/>
</dbReference>
<sequence>MVGYFSFSTMVGYFDYSTTQSKFRPVPTTWFSKEKPALAEINPLINLPYIIDGSIIVTQSNACLKYLGRKLNLLGANEHDLTLIEQCIFQVWDLRNELIRVCYGPKEAYEGGAAAHFAKAVPGHYSKFEALLRRQGTTYLVTKSPTAADFALWEMLDHHELWAKAIGQPSPLAAFPLLQVLYSEFRSCPKLAVFFASPLATRPINAPHAHFK</sequence>
<dbReference type="InterPro" id="IPR050213">
    <property type="entry name" value="GST_superfamily"/>
</dbReference>
<feature type="domain" description="GST C-terminal" evidence="7">
    <location>
        <begin position="77"/>
        <end position="207"/>
    </location>
</feature>
<accession>A0A7S0QYV4</accession>
<dbReference type="Gene3D" id="1.20.1050.10">
    <property type="match status" value="1"/>
</dbReference>
<dbReference type="SUPFAM" id="SSF47616">
    <property type="entry name" value="GST C-terminal domain-like"/>
    <property type="match status" value="1"/>
</dbReference>
<proteinExistence type="inferred from homology"/>
<dbReference type="SUPFAM" id="SSF52833">
    <property type="entry name" value="Thioredoxin-like"/>
    <property type="match status" value="1"/>
</dbReference>
<dbReference type="AlphaFoldDB" id="A0A7S0QYV4"/>
<reference evidence="8" key="1">
    <citation type="submission" date="2021-01" db="EMBL/GenBank/DDBJ databases">
        <authorList>
            <person name="Corre E."/>
            <person name="Pelletier E."/>
            <person name="Niang G."/>
            <person name="Scheremetjew M."/>
            <person name="Finn R."/>
            <person name="Kale V."/>
            <person name="Holt S."/>
            <person name="Cochrane G."/>
            <person name="Meng A."/>
            <person name="Brown T."/>
            <person name="Cohen L."/>
        </authorList>
    </citation>
    <scope>NUCLEOTIDE SEQUENCE</scope>
    <source>
        <strain evidence="8">CCAP979/52</strain>
    </source>
</reference>
<dbReference type="InterPro" id="IPR036282">
    <property type="entry name" value="Glutathione-S-Trfase_C_sf"/>
</dbReference>
<comment type="function">
    <text evidence="1">Conjugation of reduced glutathione to a wide number of exogenous and endogenous hydrophobic electrophiles.</text>
</comment>
<evidence type="ECO:0000259" key="6">
    <source>
        <dbReference type="PROSITE" id="PS50404"/>
    </source>
</evidence>
<dbReference type="InterPro" id="IPR004045">
    <property type="entry name" value="Glutathione_S-Trfase_N"/>
</dbReference>
<feature type="domain" description="GST N-terminal" evidence="6">
    <location>
        <begin position="1"/>
        <end position="75"/>
    </location>
</feature>
<keyword evidence="4" id="KW-0808">Transferase</keyword>
<evidence type="ECO:0000259" key="7">
    <source>
        <dbReference type="PROSITE" id="PS50405"/>
    </source>
</evidence>
<dbReference type="PANTHER" id="PTHR11571:SF222">
    <property type="entry name" value="GLUTATHIONE TRANSFERASE"/>
    <property type="match status" value="1"/>
</dbReference>
<gene>
    <name evidence="8" type="ORF">CCUR1050_LOCUS32227</name>
</gene>
<evidence type="ECO:0000256" key="4">
    <source>
        <dbReference type="ARBA" id="ARBA00022679"/>
    </source>
</evidence>
<dbReference type="PANTHER" id="PTHR11571">
    <property type="entry name" value="GLUTATHIONE S-TRANSFERASE"/>
    <property type="match status" value="1"/>
</dbReference>
<dbReference type="EMBL" id="HBEZ01058779">
    <property type="protein sequence ID" value="CAD8661297.1"/>
    <property type="molecule type" value="Transcribed_RNA"/>
</dbReference>
<evidence type="ECO:0000256" key="1">
    <source>
        <dbReference type="ARBA" id="ARBA00003701"/>
    </source>
</evidence>
<protein>
    <recommendedName>
        <fullName evidence="3">glutathione transferase</fullName>
        <ecNumber evidence="3">2.5.1.18</ecNumber>
    </recommendedName>
</protein>
<dbReference type="InterPro" id="IPR004046">
    <property type="entry name" value="GST_C"/>
</dbReference>
<dbReference type="GO" id="GO:0006749">
    <property type="term" value="P:glutathione metabolic process"/>
    <property type="evidence" value="ECO:0007669"/>
    <property type="project" value="TreeGrafter"/>
</dbReference>
<dbReference type="InterPro" id="IPR010987">
    <property type="entry name" value="Glutathione-S-Trfase_C-like"/>
</dbReference>
<dbReference type="Pfam" id="PF02798">
    <property type="entry name" value="GST_N"/>
    <property type="match status" value="1"/>
</dbReference>
<dbReference type="PROSITE" id="PS50405">
    <property type="entry name" value="GST_CTER"/>
    <property type="match status" value="1"/>
</dbReference>
<dbReference type="InterPro" id="IPR036249">
    <property type="entry name" value="Thioredoxin-like_sf"/>
</dbReference>
<evidence type="ECO:0000256" key="5">
    <source>
        <dbReference type="ARBA" id="ARBA00047960"/>
    </source>
</evidence>
<evidence type="ECO:0000256" key="3">
    <source>
        <dbReference type="ARBA" id="ARBA00012452"/>
    </source>
</evidence>
<name>A0A7S0QYV4_9CRYP</name>